<accession>A0ABR0L9X3</accession>
<dbReference type="InterPro" id="IPR027417">
    <property type="entry name" value="P-loop_NTPase"/>
</dbReference>
<feature type="repeat" description="ANK" evidence="3">
    <location>
        <begin position="790"/>
        <end position="819"/>
    </location>
</feature>
<name>A0ABR0L9X3_9PEZI</name>
<dbReference type="Proteomes" id="UP001308179">
    <property type="component" value="Unassembled WGS sequence"/>
</dbReference>
<sequence length="1013" mass="112758">MFRWYREAEVCIAYLVDVGEVEDTRSFQQSKWFLRGWTLQELLAPRTVVFVAETWQVIGNRGASFSGYCASTTGPGLEGAIAQVTGISKGILHDYKLSEGLSNNQKLEWIEARKTTREEDMSYALFGILGVTPGANYGEGYKGARQRLIAAINDRDSASTQQVEFYRKIVDWLSPPNPWTNHESARQRHEPRTGAWLLRHSQYLAWKSGSVRLLWMYGKTGCGKTILCSLAIEDMRKHCQNKPNIGHAIFYFSFSDDDKQTYQNLLLSLVVQLVNREVSLSMLRQAYQKVERGQPRLHKLQEILLSSIASYNQVFIHLDALDESPEGEGVRQKVLDGIEELLRRIPNVGMLITSRDMPDIRRVMEELRVEMFPIANQLVNADIRKYVSTRLSRDCKLSRLDHATRTSVEETLVRKADGMFRWVYCQLAELTKSKSTKPKSVQAALLALPKDLYETYEHMLNRISKDDRCHALTLLRWLAYSRSPLSLVELAEAATIDPTDDVFVDGFVDTKNRDHWEDTLDILTGLITIDRADEGEVDDDDGRPAAMNDSRDRSVVHNHQRIGKNTKITLAHSSVKEYLESPHVMTSEAKDFRFDPAREHTILSQSCLVYLSHYSGSSEKRSTDEDLAAFPMLYYAAKTWSHHALLQQCRSSNRQLALLTSNSRKRNWLLVHDPDRPWDRPFESSLTSVGTALYYASQLGLLMAAQELLSVGVDIEAQGGRYGTALQVASARGHLKIMQLLLNHDADVNAQKGYSSTPLRAASAGGHLGIVQLLLYHNADVNTQKGYFCTPLLAASSSSHIKIVQLLLDHEADVDPQGEYCTALQAASLEGCIEIVQLLLDHKANVNAQGGEQGTALQAASARGHLEVVRLLLKFEADVHAQGGEYGTALQAASVQGHPEIVQLLLDHGADVNEQIEHHGTALQAASMEGSTDIVQLLLRHEADVNAEGGFYGTALQTASSGGDLEIVRLLLNHKANVHAPGGEYGTALQAALDRGHEEVVQMLLDAGATVDA</sequence>
<feature type="repeat" description="ANK" evidence="3">
    <location>
        <begin position="721"/>
        <end position="753"/>
    </location>
</feature>
<reference evidence="6 7" key="1">
    <citation type="submission" date="2023-08" db="EMBL/GenBank/DDBJ databases">
        <title>Black Yeasts Isolated from many extreme environments.</title>
        <authorList>
            <person name="Coleine C."/>
            <person name="Stajich J.E."/>
            <person name="Selbmann L."/>
        </authorList>
    </citation>
    <scope>NUCLEOTIDE SEQUENCE [LARGE SCALE GENOMIC DNA]</scope>
    <source>
        <strain evidence="6 7">CCFEE 5386</strain>
    </source>
</reference>
<evidence type="ECO:0000256" key="3">
    <source>
        <dbReference type="PROSITE-ProRule" id="PRU00023"/>
    </source>
</evidence>
<feature type="repeat" description="ANK" evidence="3">
    <location>
        <begin position="754"/>
        <end position="786"/>
    </location>
</feature>
<dbReference type="EMBL" id="JAVRRR010000135">
    <property type="protein sequence ID" value="KAK5145658.1"/>
    <property type="molecule type" value="Genomic_DNA"/>
</dbReference>
<dbReference type="Pfam" id="PF24883">
    <property type="entry name" value="NPHP3_N"/>
    <property type="match status" value="1"/>
</dbReference>
<protein>
    <recommendedName>
        <fullName evidence="5">Nephrocystin 3-like N-terminal domain-containing protein</fullName>
    </recommendedName>
</protein>
<feature type="repeat" description="ANK" evidence="3">
    <location>
        <begin position="819"/>
        <end position="851"/>
    </location>
</feature>
<feature type="repeat" description="ANK" evidence="3">
    <location>
        <begin position="954"/>
        <end position="983"/>
    </location>
</feature>
<dbReference type="SMART" id="SM00248">
    <property type="entry name" value="ANK"/>
    <property type="match status" value="10"/>
</dbReference>
<feature type="domain" description="Nephrocystin 3-like N-terminal" evidence="5">
    <location>
        <begin position="193"/>
        <end position="355"/>
    </location>
</feature>
<organism evidence="6 7">
    <name type="scientific">Rachicladosporium monterosium</name>
    <dbReference type="NCBI Taxonomy" id="1507873"/>
    <lineage>
        <taxon>Eukaryota</taxon>
        <taxon>Fungi</taxon>
        <taxon>Dikarya</taxon>
        <taxon>Ascomycota</taxon>
        <taxon>Pezizomycotina</taxon>
        <taxon>Dothideomycetes</taxon>
        <taxon>Dothideomycetidae</taxon>
        <taxon>Cladosporiales</taxon>
        <taxon>Cladosporiaceae</taxon>
        <taxon>Rachicladosporium</taxon>
    </lineage>
</organism>
<dbReference type="InterPro" id="IPR036770">
    <property type="entry name" value="Ankyrin_rpt-contain_sf"/>
</dbReference>
<evidence type="ECO:0000259" key="5">
    <source>
        <dbReference type="Pfam" id="PF24883"/>
    </source>
</evidence>
<feature type="repeat" description="ANK" evidence="3">
    <location>
        <begin position="885"/>
        <end position="917"/>
    </location>
</feature>
<dbReference type="PROSITE" id="PS50088">
    <property type="entry name" value="ANK_REPEAT"/>
    <property type="match status" value="9"/>
</dbReference>
<keyword evidence="1" id="KW-0677">Repeat</keyword>
<evidence type="ECO:0000313" key="7">
    <source>
        <dbReference type="Proteomes" id="UP001308179"/>
    </source>
</evidence>
<evidence type="ECO:0000313" key="6">
    <source>
        <dbReference type="EMBL" id="KAK5145658.1"/>
    </source>
</evidence>
<feature type="repeat" description="ANK" evidence="3">
    <location>
        <begin position="984"/>
        <end position="1013"/>
    </location>
</feature>
<comment type="caution">
    <text evidence="6">The sequence shown here is derived from an EMBL/GenBank/DDBJ whole genome shotgun (WGS) entry which is preliminary data.</text>
</comment>
<feature type="region of interest" description="Disordered" evidence="4">
    <location>
        <begin position="534"/>
        <end position="557"/>
    </location>
</feature>
<evidence type="ECO:0000256" key="2">
    <source>
        <dbReference type="ARBA" id="ARBA00023043"/>
    </source>
</evidence>
<dbReference type="InterPro" id="IPR002110">
    <property type="entry name" value="Ankyrin_rpt"/>
</dbReference>
<dbReference type="Gene3D" id="3.40.50.300">
    <property type="entry name" value="P-loop containing nucleotide triphosphate hydrolases"/>
    <property type="match status" value="1"/>
</dbReference>
<keyword evidence="7" id="KW-1185">Reference proteome</keyword>
<dbReference type="PRINTS" id="PR01415">
    <property type="entry name" value="ANKYRIN"/>
</dbReference>
<dbReference type="InterPro" id="IPR056884">
    <property type="entry name" value="NPHP3-like_N"/>
</dbReference>
<feature type="repeat" description="ANK" evidence="3">
    <location>
        <begin position="918"/>
        <end position="950"/>
    </location>
</feature>
<evidence type="ECO:0000256" key="4">
    <source>
        <dbReference type="SAM" id="MobiDB-lite"/>
    </source>
</evidence>
<keyword evidence="2 3" id="KW-0040">ANK repeat</keyword>
<feature type="repeat" description="ANK" evidence="3">
    <location>
        <begin position="852"/>
        <end position="884"/>
    </location>
</feature>
<dbReference type="PANTHER" id="PTHR24188:SF29">
    <property type="entry name" value="GH09064P"/>
    <property type="match status" value="1"/>
</dbReference>
<dbReference type="PANTHER" id="PTHR24188">
    <property type="entry name" value="ANKYRIN REPEAT PROTEIN"/>
    <property type="match status" value="1"/>
</dbReference>
<proteinExistence type="predicted"/>
<evidence type="ECO:0000256" key="1">
    <source>
        <dbReference type="ARBA" id="ARBA00022737"/>
    </source>
</evidence>
<dbReference type="SUPFAM" id="SSF48403">
    <property type="entry name" value="Ankyrin repeat"/>
    <property type="match status" value="1"/>
</dbReference>
<dbReference type="Gene3D" id="1.25.40.20">
    <property type="entry name" value="Ankyrin repeat-containing domain"/>
    <property type="match status" value="1"/>
</dbReference>
<dbReference type="SUPFAM" id="SSF52540">
    <property type="entry name" value="P-loop containing nucleoside triphosphate hydrolases"/>
    <property type="match status" value="1"/>
</dbReference>
<gene>
    <name evidence="6" type="ORF">LTR32_002631</name>
</gene>
<dbReference type="Pfam" id="PF12796">
    <property type="entry name" value="Ank_2"/>
    <property type="match status" value="4"/>
</dbReference>
<dbReference type="PROSITE" id="PS50297">
    <property type="entry name" value="ANK_REP_REGION"/>
    <property type="match status" value="6"/>
</dbReference>